<reference evidence="3" key="1">
    <citation type="journal article" date="2019" name="Int. J. Syst. Evol. Microbiol.">
        <title>The Global Catalogue of Microorganisms (GCM) 10K type strain sequencing project: providing services to taxonomists for standard genome sequencing and annotation.</title>
        <authorList>
            <consortium name="The Broad Institute Genomics Platform"/>
            <consortium name="The Broad Institute Genome Sequencing Center for Infectious Disease"/>
            <person name="Wu L."/>
            <person name="Ma J."/>
        </authorList>
    </citation>
    <scope>NUCLEOTIDE SEQUENCE [LARGE SCALE GENOMIC DNA]</scope>
    <source>
        <strain evidence="3">JCM 16953</strain>
    </source>
</reference>
<dbReference type="Gene3D" id="1.20.120.450">
    <property type="entry name" value="dinb family like domain"/>
    <property type="match status" value="1"/>
</dbReference>
<organism evidence="2 3">
    <name type="scientific">Nocardioides panacisoli</name>
    <dbReference type="NCBI Taxonomy" id="627624"/>
    <lineage>
        <taxon>Bacteria</taxon>
        <taxon>Bacillati</taxon>
        <taxon>Actinomycetota</taxon>
        <taxon>Actinomycetes</taxon>
        <taxon>Propionibacteriales</taxon>
        <taxon>Nocardioidaceae</taxon>
        <taxon>Nocardioides</taxon>
    </lineage>
</organism>
<keyword evidence="2" id="KW-0413">Isomerase</keyword>
<evidence type="ECO:0000313" key="2">
    <source>
        <dbReference type="EMBL" id="GAA3827008.1"/>
    </source>
</evidence>
<sequence>MARMDVVSRTAANRRLLADFFDGLEEDQLDARSLCDAWSVREVLGHLVMPVTVGLGGFVVQIVRARGSIDRASEALAARLAERPVAELTGLLREHADLKVPRPMGQLADTCLHLRDCARPLGLATDADLADWRAVLDWFTASRASGFVDRRTLPGLALRATDQDWSWGDGTEVAGPSEALAMTVSGRTAALDDLTGPGVVVLRERITR</sequence>
<accession>A0ABP7IUJ5</accession>
<dbReference type="InterPro" id="IPR024344">
    <property type="entry name" value="MDMPI_metal-binding"/>
</dbReference>
<keyword evidence="3" id="KW-1185">Reference proteome</keyword>
<dbReference type="SUPFAM" id="SSF109854">
    <property type="entry name" value="DinB/YfiT-like putative metalloenzymes"/>
    <property type="match status" value="1"/>
</dbReference>
<protein>
    <submittedName>
        <fullName evidence="2">Maleylpyruvate isomerase family mycothiol-dependent enzyme</fullName>
    </submittedName>
</protein>
<dbReference type="GO" id="GO:0016853">
    <property type="term" value="F:isomerase activity"/>
    <property type="evidence" value="ECO:0007669"/>
    <property type="project" value="UniProtKB-KW"/>
</dbReference>
<comment type="caution">
    <text evidence="2">The sequence shown here is derived from an EMBL/GenBank/DDBJ whole genome shotgun (WGS) entry which is preliminary data.</text>
</comment>
<dbReference type="Proteomes" id="UP001501821">
    <property type="component" value="Unassembled WGS sequence"/>
</dbReference>
<evidence type="ECO:0000259" key="1">
    <source>
        <dbReference type="Pfam" id="PF11716"/>
    </source>
</evidence>
<name>A0ABP7IUJ5_9ACTN</name>
<dbReference type="EMBL" id="BAABAH010000012">
    <property type="protein sequence ID" value="GAA3827008.1"/>
    <property type="molecule type" value="Genomic_DNA"/>
</dbReference>
<dbReference type="Pfam" id="PF11716">
    <property type="entry name" value="MDMPI_N"/>
    <property type="match status" value="1"/>
</dbReference>
<dbReference type="NCBIfam" id="TIGR03083">
    <property type="entry name" value="maleylpyruvate isomerase family mycothiol-dependent enzyme"/>
    <property type="match status" value="1"/>
</dbReference>
<proteinExistence type="predicted"/>
<dbReference type="InterPro" id="IPR034660">
    <property type="entry name" value="DinB/YfiT-like"/>
</dbReference>
<dbReference type="InterPro" id="IPR017517">
    <property type="entry name" value="Maleyloyr_isom"/>
</dbReference>
<evidence type="ECO:0000313" key="3">
    <source>
        <dbReference type="Proteomes" id="UP001501821"/>
    </source>
</evidence>
<feature type="domain" description="Mycothiol-dependent maleylpyruvate isomerase metal-binding" evidence="1">
    <location>
        <begin position="13"/>
        <end position="100"/>
    </location>
</feature>
<gene>
    <name evidence="2" type="ORF">GCM10022242_30310</name>
</gene>